<comment type="caution">
    <text evidence="1">The sequence shown here is derived from an EMBL/GenBank/DDBJ whole genome shotgun (WGS) entry which is preliminary data.</text>
</comment>
<feature type="non-terminal residue" evidence="1">
    <location>
        <position position="1"/>
    </location>
</feature>
<keyword evidence="2" id="KW-1185">Reference proteome</keyword>
<evidence type="ECO:0000313" key="2">
    <source>
        <dbReference type="Proteomes" id="UP000326340"/>
    </source>
</evidence>
<dbReference type="EMBL" id="PUHP01000916">
    <property type="protein sequence ID" value="TQN67446.1"/>
    <property type="molecule type" value="Genomic_DNA"/>
</dbReference>
<accession>A0A5Q4BL10</accession>
<protein>
    <submittedName>
        <fullName evidence="1">Uncharacterized protein</fullName>
    </submittedName>
</protein>
<evidence type="ECO:0000313" key="1">
    <source>
        <dbReference type="EMBL" id="TQN67446.1"/>
    </source>
</evidence>
<name>A0A5Q4BL10_9PEZI</name>
<organism evidence="1 2">
    <name type="scientific">Colletotrichum shisoi</name>
    <dbReference type="NCBI Taxonomy" id="2078593"/>
    <lineage>
        <taxon>Eukaryota</taxon>
        <taxon>Fungi</taxon>
        <taxon>Dikarya</taxon>
        <taxon>Ascomycota</taxon>
        <taxon>Pezizomycotina</taxon>
        <taxon>Sordariomycetes</taxon>
        <taxon>Hypocreomycetidae</taxon>
        <taxon>Glomerellales</taxon>
        <taxon>Glomerellaceae</taxon>
        <taxon>Colletotrichum</taxon>
        <taxon>Colletotrichum destructivum species complex</taxon>
    </lineage>
</organism>
<reference evidence="1 2" key="1">
    <citation type="journal article" date="2019" name="Sci. Rep.">
        <title>Colletotrichum shisoi sp. nov., an anthracnose pathogen of Perilla frutescens in Japan: molecular phylogenetic, morphological and genomic evidence.</title>
        <authorList>
            <person name="Gan P."/>
            <person name="Tsushima A."/>
            <person name="Hiroyama R."/>
            <person name="Narusaka M."/>
            <person name="Takano Y."/>
            <person name="Narusaka Y."/>
            <person name="Kawaradani M."/>
            <person name="Damm U."/>
            <person name="Shirasu K."/>
        </authorList>
    </citation>
    <scope>NUCLEOTIDE SEQUENCE [LARGE SCALE GENOMIC DNA]</scope>
    <source>
        <strain evidence="1 2">PG-2018a</strain>
    </source>
</reference>
<proteinExistence type="predicted"/>
<dbReference type="Proteomes" id="UP000326340">
    <property type="component" value="Unassembled WGS sequence"/>
</dbReference>
<dbReference type="AlphaFoldDB" id="A0A5Q4BL10"/>
<gene>
    <name evidence="1" type="ORF">CSHISOI_08149</name>
</gene>
<sequence length="91" mass="10533">TVSNRLIAPPSLVEPAEDVFALYRDTIRVDVDEYAGDMEHGHHILKVFRFFRACGSHPEVAGVTRSRALAALREMRRSRCPRCRRRRDRRG</sequence>